<evidence type="ECO:0000256" key="4">
    <source>
        <dbReference type="ARBA" id="ARBA00015520"/>
    </source>
</evidence>
<dbReference type="InterPro" id="IPR000504">
    <property type="entry name" value="RRM_dom"/>
</dbReference>
<dbReference type="InterPro" id="IPR012677">
    <property type="entry name" value="Nucleotide-bd_a/b_plait_sf"/>
</dbReference>
<feature type="compositionally biased region" description="Gly residues" evidence="9">
    <location>
        <begin position="1115"/>
        <end position="1127"/>
    </location>
</feature>
<evidence type="ECO:0000256" key="6">
    <source>
        <dbReference type="ARBA" id="ARBA00022884"/>
    </source>
</evidence>
<dbReference type="InterPro" id="IPR034398">
    <property type="entry name" value="Prp24_RRM2"/>
</dbReference>
<comment type="caution">
    <text evidence="11">The sequence shown here is derived from an EMBL/GenBank/DDBJ whole genome shotgun (WGS) entry which is preliminary data.</text>
</comment>
<feature type="compositionally biased region" description="Low complexity" evidence="9">
    <location>
        <begin position="623"/>
        <end position="633"/>
    </location>
</feature>
<evidence type="ECO:0000256" key="3">
    <source>
        <dbReference type="ARBA" id="ARBA00007077"/>
    </source>
</evidence>
<proteinExistence type="inferred from homology"/>
<dbReference type="InterPro" id="IPR034397">
    <property type="entry name" value="Prp24_RRM1"/>
</dbReference>
<comment type="subcellular location">
    <subcellularLocation>
        <location evidence="2">Nucleus</location>
        <location evidence="2">Nucleolus</location>
    </subcellularLocation>
</comment>
<dbReference type="PANTHER" id="PTHR23236:SF25">
    <property type="entry name" value="RNA-BINDING PROTEIN 34"/>
    <property type="match status" value="1"/>
</dbReference>
<evidence type="ECO:0000256" key="7">
    <source>
        <dbReference type="ARBA" id="ARBA00023242"/>
    </source>
</evidence>
<feature type="non-terminal residue" evidence="11">
    <location>
        <position position="1138"/>
    </location>
</feature>
<dbReference type="InterPro" id="IPR031766">
    <property type="entry name" value="RRM_occluded"/>
</dbReference>
<comment type="similarity">
    <text evidence="3">Belongs to the RRM RBM34 family.</text>
</comment>
<dbReference type="InterPro" id="IPR011990">
    <property type="entry name" value="TPR-like_helical_dom_sf"/>
</dbReference>
<comment type="function">
    <text evidence="1">Involved in pre-25S rRNA processing.</text>
</comment>
<evidence type="ECO:0000256" key="8">
    <source>
        <dbReference type="PROSITE-ProRule" id="PRU00176"/>
    </source>
</evidence>
<feature type="domain" description="RRM" evidence="10">
    <location>
        <begin position="774"/>
        <end position="850"/>
    </location>
</feature>
<evidence type="ECO:0000256" key="1">
    <source>
        <dbReference type="ARBA" id="ARBA00002475"/>
    </source>
</evidence>
<dbReference type="CDD" id="cd12299">
    <property type="entry name" value="RRM4_Prp24"/>
    <property type="match status" value="1"/>
</dbReference>
<dbReference type="Pfam" id="PF16842">
    <property type="entry name" value="RRM_occluded"/>
    <property type="match status" value="1"/>
</dbReference>
<feature type="domain" description="RRM" evidence="10">
    <location>
        <begin position="865"/>
        <end position="940"/>
    </location>
</feature>
<feature type="compositionally biased region" description="Basic and acidic residues" evidence="9">
    <location>
        <begin position="664"/>
        <end position="674"/>
    </location>
</feature>
<evidence type="ECO:0000256" key="2">
    <source>
        <dbReference type="ARBA" id="ARBA00004604"/>
    </source>
</evidence>
<name>A0ABR0M7B2_9PEZI</name>
<organism evidence="11 12">
    <name type="scientific">Cryomyces antarcticus</name>
    <dbReference type="NCBI Taxonomy" id="329879"/>
    <lineage>
        <taxon>Eukaryota</taxon>
        <taxon>Fungi</taxon>
        <taxon>Dikarya</taxon>
        <taxon>Ascomycota</taxon>
        <taxon>Pezizomycotina</taxon>
        <taxon>Dothideomycetes</taxon>
        <taxon>Dothideomycetes incertae sedis</taxon>
        <taxon>Cryomyces</taxon>
    </lineage>
</organism>
<dbReference type="InterPro" id="IPR035979">
    <property type="entry name" value="RBD_domain_sf"/>
</dbReference>
<feature type="compositionally biased region" description="Basic and acidic residues" evidence="9">
    <location>
        <begin position="1084"/>
        <end position="1094"/>
    </location>
</feature>
<dbReference type="SUPFAM" id="SSF54928">
    <property type="entry name" value="RNA-binding domain, RBD"/>
    <property type="match status" value="4"/>
</dbReference>
<evidence type="ECO:0000256" key="5">
    <source>
        <dbReference type="ARBA" id="ARBA00022737"/>
    </source>
</evidence>
<accession>A0ABR0M7B2</accession>
<dbReference type="InterPro" id="IPR003107">
    <property type="entry name" value="HAT"/>
</dbReference>
<evidence type="ECO:0000259" key="10">
    <source>
        <dbReference type="PROSITE" id="PS50102"/>
    </source>
</evidence>
<evidence type="ECO:0000313" key="12">
    <source>
        <dbReference type="Proteomes" id="UP001357485"/>
    </source>
</evidence>
<keyword evidence="6 8" id="KW-0694">RNA-binding</keyword>
<dbReference type="CDD" id="cd12296">
    <property type="entry name" value="RRM1_Prp24"/>
    <property type="match status" value="1"/>
</dbReference>
<reference evidence="11 12" key="1">
    <citation type="submission" date="2023-08" db="EMBL/GenBank/DDBJ databases">
        <title>Black Yeasts Isolated from many extreme environments.</title>
        <authorList>
            <person name="Coleine C."/>
            <person name="Stajich J.E."/>
            <person name="Selbmann L."/>
        </authorList>
    </citation>
    <scope>NUCLEOTIDE SEQUENCE [LARGE SCALE GENOMIC DNA]</scope>
    <source>
        <strain evidence="11 12">CCFEE 536</strain>
    </source>
</reference>
<dbReference type="EMBL" id="JAVRRA010000324">
    <property type="protein sequence ID" value="KAK5288808.1"/>
    <property type="molecule type" value="Genomic_DNA"/>
</dbReference>
<dbReference type="CDD" id="cd12297">
    <property type="entry name" value="RRM2_Prp24"/>
    <property type="match status" value="1"/>
</dbReference>
<keyword evidence="7" id="KW-0539">Nucleus</keyword>
<dbReference type="SMART" id="SM00360">
    <property type="entry name" value="RRM"/>
    <property type="match status" value="4"/>
</dbReference>
<dbReference type="PROSITE" id="PS50102">
    <property type="entry name" value="RRM"/>
    <property type="match status" value="4"/>
</dbReference>
<dbReference type="SMART" id="SM00386">
    <property type="entry name" value="HAT"/>
    <property type="match status" value="3"/>
</dbReference>
<dbReference type="Gene3D" id="1.25.40.10">
    <property type="entry name" value="Tetratricopeptide repeat domain"/>
    <property type="match status" value="2"/>
</dbReference>
<dbReference type="Proteomes" id="UP001357485">
    <property type="component" value="Unassembled WGS sequence"/>
</dbReference>
<dbReference type="Pfam" id="PF00076">
    <property type="entry name" value="RRM_1"/>
    <property type="match status" value="3"/>
</dbReference>
<dbReference type="PANTHER" id="PTHR23236">
    <property type="entry name" value="EUKARYOTIC TRANSLATION INITIATION FACTOR 4B/4H"/>
    <property type="match status" value="1"/>
</dbReference>
<protein>
    <recommendedName>
        <fullName evidence="4">Nucleolar protein 12</fullName>
    </recommendedName>
</protein>
<keyword evidence="12" id="KW-1185">Reference proteome</keyword>
<feature type="domain" description="RRM" evidence="10">
    <location>
        <begin position="988"/>
        <end position="1061"/>
    </location>
</feature>
<evidence type="ECO:0000256" key="9">
    <source>
        <dbReference type="SAM" id="MobiDB-lite"/>
    </source>
</evidence>
<keyword evidence="5" id="KW-0677">Repeat</keyword>
<feature type="domain" description="RRM" evidence="10">
    <location>
        <begin position="698"/>
        <end position="773"/>
    </location>
</feature>
<evidence type="ECO:0000313" key="11">
    <source>
        <dbReference type="EMBL" id="KAK5288808.1"/>
    </source>
</evidence>
<sequence length="1138" mass="127275">MYTLDNLPPDLPRNNSARSAKDLVMADTPAPATAPRVFTAPSLSKGDLQNIAELVSYLASNPFAFESHARLIDLLHQGLVSHVHPSDGQGATTGDPHTYNLIGELRQARESMNSRFAVGEDLYQDWIEDESMLARTTEDRLAVMELCAKAIQDEPSSSKLWRSYGDWMWTLYTSANGLSNAAEGWTEDDKIICKESINLETVLGIWQQGIAATQWRLNDSNVVWDRYMEILLQDLAHSPSTEKVGHIEKLFIDRLQVPHVTWDQTSSAFSSFLSTYDNASWEETMVATNQRAALAKHQYALREMHEFRVQRALERRDTVAEWSAFSEYLDWEFSHRKKSAYGSNLLTTLYERAILRFPTNAKLWEDYMEVLVEVYPIGGPALEASERATRHGPWSGRLWSRRLLRLEVEGKKFEDLEAVKHNATRSGLLETGGMEEMLKVCAQWCGFLRRRAFDKHATEDELDIAEVGIRSTLEDVKEIGASTYGKEFAGDPLYRIERIYIKFLTQIRNNDAVRDVWASLIPQHADSHEFWFRYYNWEIFTWGYERMAASEQSETPQVAPHRATEVLRQAILRQNMDWPEKMIEVFVNHFEQHESVQELQKAVSEAKLASEQVAKRREREAAEAAAASATASAQQFNTDVSMDETFGGGKRKRDSETLEVGESASKKSRPDGADSSRPPFGDASSSALEQPKRDRENTTVIAKNFPVTATETRVRQFFRECGTINSIKLVPEHDEASATATVEFETKEDAATARTRDGKPCDGRFIEIQTGTGTTLWVTNFPPTADEAFIRELFKDYGEIVDVRFPSLKFDTHRRFCYVQFLNSDMAQAATQLDGKNLGGKHNVVAKISNPNARKDRTGAMEEGREVYIGNLPYQATEHEIQELFEKYGTIESVRIPKSMRGGKGAAFVVFKTKEEASAALEMNLRIFRDRALKVTLGSATGAAGKRYATTIINSASPEPSTLGNGDAVSPGASNAASSVTAADIRARTIALLNVPDTVNDARIRSLVERYGPLKKIVLRPDHQGAIIEFENVQDVGKASLGLENHEINPGRHISVGRVDDMLRQKPETKIDKLSSRPKAKVAAGKEKEKKEGMPFRQTGFVERPAQPGGRRGGRGGFGFKRGGLGTGASKANGASEL</sequence>
<dbReference type="Gene3D" id="3.30.70.330">
    <property type="match status" value="4"/>
</dbReference>
<feature type="region of interest" description="Disordered" evidence="9">
    <location>
        <begin position="619"/>
        <end position="699"/>
    </location>
</feature>
<feature type="region of interest" description="Disordered" evidence="9">
    <location>
        <begin position="1073"/>
        <end position="1138"/>
    </location>
</feature>
<gene>
    <name evidence="11" type="primary">PRP24</name>
    <name evidence="11" type="ORF">LTR16_003263</name>
</gene>
<dbReference type="SUPFAM" id="SSF48452">
    <property type="entry name" value="TPR-like"/>
    <property type="match status" value="1"/>
</dbReference>